<dbReference type="SUPFAM" id="SSF56784">
    <property type="entry name" value="HAD-like"/>
    <property type="match status" value="1"/>
</dbReference>
<dbReference type="InterPro" id="IPR006356">
    <property type="entry name" value="HAD-SF_hydro_IIA_hyp3"/>
</dbReference>
<name>A0A6G7ZP49_9SPHN</name>
<dbReference type="NCBIfam" id="TIGR01459">
    <property type="entry name" value="HAD-SF-IIA-hyp4"/>
    <property type="match status" value="1"/>
</dbReference>
<dbReference type="InterPro" id="IPR023214">
    <property type="entry name" value="HAD_sf"/>
</dbReference>
<evidence type="ECO:0000313" key="1">
    <source>
        <dbReference type="EMBL" id="QIL02680.1"/>
    </source>
</evidence>
<sequence length="267" mass="28549">MNPLQSLDPNYRVILCDVWGVIHNGVTLYPGAADRLREWREQGRFVILLTNAPRTADAVERQLQRIGLTRDHWDAIATSGEAGIAGLKALAEPVGFLGTAADRSILEGAGVRFSPDDTFADLACTGLSEDRPRVEDYRQQLADLAARGVRFHCLNPDRVVVRGGVTEPCAGALADVYEALGGAATWYGKPHRAIYAHALKLAGDPPKAQVLAVGDGLQTDILGAARMGLDTVFVTGGIHAGEPFPEDFAETNGLGDWKPVLVVEGMA</sequence>
<dbReference type="RefSeq" id="WP_166094688.1">
    <property type="nucleotide sequence ID" value="NZ_CP049871.1"/>
</dbReference>
<dbReference type="NCBIfam" id="TIGR01460">
    <property type="entry name" value="HAD-SF-IIA"/>
    <property type="match status" value="1"/>
</dbReference>
<reference evidence="1 2" key="1">
    <citation type="submission" date="2020-03" db="EMBL/GenBank/DDBJ databases">
        <title>Sphingomonas sp. nov., isolated from fish.</title>
        <authorList>
            <person name="Hyun D.-W."/>
            <person name="Bae J.-W."/>
        </authorList>
    </citation>
    <scope>NUCLEOTIDE SEQUENCE [LARGE SCALE GENOMIC DNA]</scope>
    <source>
        <strain evidence="1 2">HDW15C</strain>
    </source>
</reference>
<dbReference type="EMBL" id="CP049871">
    <property type="protein sequence ID" value="QIL02680.1"/>
    <property type="molecule type" value="Genomic_DNA"/>
</dbReference>
<gene>
    <name evidence="1" type="ORF">G7078_07725</name>
</gene>
<keyword evidence="2" id="KW-1185">Reference proteome</keyword>
<dbReference type="Pfam" id="PF13242">
    <property type="entry name" value="Hydrolase_like"/>
    <property type="match status" value="1"/>
</dbReference>
<dbReference type="InterPro" id="IPR006357">
    <property type="entry name" value="HAD-SF_hydro_IIA"/>
</dbReference>
<dbReference type="GO" id="GO:0016791">
    <property type="term" value="F:phosphatase activity"/>
    <property type="evidence" value="ECO:0007669"/>
    <property type="project" value="TreeGrafter"/>
</dbReference>
<protein>
    <submittedName>
        <fullName evidence="1">TIGR01459 family HAD-type hydrolase</fullName>
    </submittedName>
</protein>
<dbReference type="Pfam" id="PF13344">
    <property type="entry name" value="Hydrolase_6"/>
    <property type="match status" value="1"/>
</dbReference>
<dbReference type="Proteomes" id="UP000502502">
    <property type="component" value="Chromosome"/>
</dbReference>
<evidence type="ECO:0000313" key="2">
    <source>
        <dbReference type="Proteomes" id="UP000502502"/>
    </source>
</evidence>
<proteinExistence type="predicted"/>
<dbReference type="KEGG" id="ssin:G7078_07725"/>
<keyword evidence="1" id="KW-0378">Hydrolase</keyword>
<dbReference type="AlphaFoldDB" id="A0A6G7ZP49"/>
<dbReference type="PANTHER" id="PTHR19288">
    <property type="entry name" value="4-NITROPHENYLPHOSPHATASE-RELATED"/>
    <property type="match status" value="1"/>
</dbReference>
<organism evidence="1 2">
    <name type="scientific">Sphingomonas sinipercae</name>
    <dbReference type="NCBI Taxonomy" id="2714944"/>
    <lineage>
        <taxon>Bacteria</taxon>
        <taxon>Pseudomonadati</taxon>
        <taxon>Pseudomonadota</taxon>
        <taxon>Alphaproteobacteria</taxon>
        <taxon>Sphingomonadales</taxon>
        <taxon>Sphingomonadaceae</taxon>
        <taxon>Sphingomonas</taxon>
    </lineage>
</organism>
<dbReference type="Gene3D" id="3.40.50.1000">
    <property type="entry name" value="HAD superfamily/HAD-like"/>
    <property type="match status" value="2"/>
</dbReference>
<dbReference type="InterPro" id="IPR036412">
    <property type="entry name" value="HAD-like_sf"/>
</dbReference>
<dbReference type="PANTHER" id="PTHR19288:SF90">
    <property type="entry name" value="OS08G0542600 PROTEIN"/>
    <property type="match status" value="1"/>
</dbReference>
<accession>A0A6G7ZP49</accession>
<dbReference type="GO" id="GO:0005737">
    <property type="term" value="C:cytoplasm"/>
    <property type="evidence" value="ECO:0007669"/>
    <property type="project" value="TreeGrafter"/>
</dbReference>